<dbReference type="STRING" id="6205.A0A158REC8"/>
<evidence type="ECO:0000256" key="7">
    <source>
        <dbReference type="ARBA" id="ARBA00023170"/>
    </source>
</evidence>
<evidence type="ECO:0000256" key="2">
    <source>
        <dbReference type="ARBA" id="ARBA00022536"/>
    </source>
</evidence>
<evidence type="ECO:0000256" key="11">
    <source>
        <dbReference type="SAM" id="Phobius"/>
    </source>
</evidence>
<feature type="compositionally biased region" description="Polar residues" evidence="10">
    <location>
        <begin position="2225"/>
        <end position="2236"/>
    </location>
</feature>
<keyword evidence="11" id="KW-0812">Transmembrane</keyword>
<dbReference type="InterPro" id="IPR050778">
    <property type="entry name" value="Cueball_EGF_LRP_Nidogen"/>
</dbReference>
<keyword evidence="11" id="KW-1133">Transmembrane helix</keyword>
<evidence type="ECO:0000256" key="9">
    <source>
        <dbReference type="PROSITE-ProRule" id="PRU00124"/>
    </source>
</evidence>
<feature type="transmembrane region" description="Helical" evidence="11">
    <location>
        <begin position="2039"/>
        <end position="2063"/>
    </location>
</feature>
<keyword evidence="2" id="KW-0245">EGF-like domain</keyword>
<dbReference type="EMBL" id="UYWX01020342">
    <property type="protein sequence ID" value="VDM31374.1"/>
    <property type="molecule type" value="Genomic_DNA"/>
</dbReference>
<feature type="compositionally biased region" description="Low complexity" evidence="10">
    <location>
        <begin position="2291"/>
        <end position="2306"/>
    </location>
</feature>
<dbReference type="PROSITE" id="PS01209">
    <property type="entry name" value="LDLRA_1"/>
    <property type="match status" value="2"/>
</dbReference>
<dbReference type="GO" id="GO:0042813">
    <property type="term" value="F:Wnt receptor activity"/>
    <property type="evidence" value="ECO:0007669"/>
    <property type="project" value="TreeGrafter"/>
</dbReference>
<dbReference type="Gene3D" id="2.10.25.10">
    <property type="entry name" value="Laminin"/>
    <property type="match status" value="1"/>
</dbReference>
<evidence type="ECO:0000256" key="5">
    <source>
        <dbReference type="ARBA" id="ARBA00023136"/>
    </source>
</evidence>
<proteinExistence type="predicted"/>
<comment type="caution">
    <text evidence="9">Lacks conserved residue(s) required for the propagation of feature annotation.</text>
</comment>
<dbReference type="GO" id="GO:0017147">
    <property type="term" value="F:Wnt-protein binding"/>
    <property type="evidence" value="ECO:0007669"/>
    <property type="project" value="TreeGrafter"/>
</dbReference>
<keyword evidence="8" id="KW-0325">Glycoprotein</keyword>
<dbReference type="Pfam" id="PF00057">
    <property type="entry name" value="Ldl_recept_a"/>
    <property type="match status" value="2"/>
</dbReference>
<dbReference type="GO" id="GO:0006897">
    <property type="term" value="P:endocytosis"/>
    <property type="evidence" value="ECO:0007669"/>
    <property type="project" value="UniProtKB-KW"/>
</dbReference>
<dbReference type="InterPro" id="IPR023415">
    <property type="entry name" value="LDLR_class-A_CS"/>
</dbReference>
<keyword evidence="7" id="KW-0675">Receptor</keyword>
<gene>
    <name evidence="12" type="ORF">TTAC_LOCUS7064</name>
</gene>
<organism evidence="14">
    <name type="scientific">Hydatigena taeniaeformis</name>
    <name type="common">Feline tapeworm</name>
    <name type="synonym">Taenia taeniaeformis</name>
    <dbReference type="NCBI Taxonomy" id="6205"/>
    <lineage>
        <taxon>Eukaryota</taxon>
        <taxon>Metazoa</taxon>
        <taxon>Spiralia</taxon>
        <taxon>Lophotrochozoa</taxon>
        <taxon>Platyhelminthes</taxon>
        <taxon>Cestoda</taxon>
        <taxon>Eucestoda</taxon>
        <taxon>Cyclophyllidea</taxon>
        <taxon>Taeniidae</taxon>
        <taxon>Hydatigera</taxon>
    </lineage>
</organism>
<dbReference type="PANTHER" id="PTHR46513:SF13">
    <property type="entry name" value="EGF-LIKE DOMAIN-CONTAINING PROTEIN"/>
    <property type="match status" value="1"/>
</dbReference>
<evidence type="ECO:0000256" key="3">
    <source>
        <dbReference type="ARBA" id="ARBA00022583"/>
    </source>
</evidence>
<feature type="region of interest" description="Disordered" evidence="10">
    <location>
        <begin position="2426"/>
        <end position="2470"/>
    </location>
</feature>
<feature type="region of interest" description="Disordered" evidence="10">
    <location>
        <begin position="2224"/>
        <end position="2255"/>
    </location>
</feature>
<accession>A0A158REC8</accession>
<dbReference type="SUPFAM" id="SSF63825">
    <property type="entry name" value="YWTD domain"/>
    <property type="match status" value="4"/>
</dbReference>
<feature type="compositionally biased region" description="Polar residues" evidence="10">
    <location>
        <begin position="2426"/>
        <end position="2436"/>
    </location>
</feature>
<dbReference type="InterPro" id="IPR036055">
    <property type="entry name" value="LDL_receptor-like_sf"/>
</dbReference>
<dbReference type="Proteomes" id="UP000274429">
    <property type="component" value="Unassembled WGS sequence"/>
</dbReference>
<feature type="disulfide bond" evidence="9">
    <location>
        <begin position="1983"/>
        <end position="1998"/>
    </location>
</feature>
<feature type="region of interest" description="Disordered" evidence="10">
    <location>
        <begin position="757"/>
        <end position="784"/>
    </location>
</feature>
<keyword evidence="5 11" id="KW-0472">Membrane</keyword>
<comment type="subcellular location">
    <subcellularLocation>
        <location evidence="1">Membrane</location>
        <topology evidence="1">Single-pass membrane protein</topology>
    </subcellularLocation>
</comment>
<feature type="region of interest" description="Disordered" evidence="10">
    <location>
        <begin position="2270"/>
        <end position="2376"/>
    </location>
</feature>
<feature type="compositionally biased region" description="Low complexity" evidence="10">
    <location>
        <begin position="2437"/>
        <end position="2453"/>
    </location>
</feature>
<keyword evidence="13" id="KW-1185">Reference proteome</keyword>
<evidence type="ECO:0000313" key="14">
    <source>
        <dbReference type="WBParaSite" id="TTAC_0000707901-mRNA-1"/>
    </source>
</evidence>
<evidence type="ECO:0000256" key="1">
    <source>
        <dbReference type="ARBA" id="ARBA00004167"/>
    </source>
</evidence>
<keyword evidence="3" id="KW-0254">Endocytosis</keyword>
<dbReference type="WBParaSite" id="TTAC_0000707901-mRNA-1">
    <property type="protein sequence ID" value="TTAC_0000707901-mRNA-1"/>
    <property type="gene ID" value="TTAC_0000707901"/>
</dbReference>
<reference evidence="14" key="1">
    <citation type="submission" date="2016-04" db="UniProtKB">
        <authorList>
            <consortium name="WormBaseParasite"/>
        </authorList>
    </citation>
    <scope>IDENTIFICATION</scope>
</reference>
<feature type="compositionally biased region" description="Low complexity" evidence="10">
    <location>
        <begin position="1451"/>
        <end position="1460"/>
    </location>
</feature>
<feature type="compositionally biased region" description="Basic residues" evidence="10">
    <location>
        <begin position="2352"/>
        <end position="2369"/>
    </location>
</feature>
<reference evidence="12 13" key="2">
    <citation type="submission" date="2018-11" db="EMBL/GenBank/DDBJ databases">
        <authorList>
            <consortium name="Pathogen Informatics"/>
        </authorList>
    </citation>
    <scope>NUCLEOTIDE SEQUENCE [LARGE SCALE GENOMIC DNA]</scope>
</reference>
<keyword evidence="4" id="KW-0677">Repeat</keyword>
<dbReference type="SMART" id="SM00135">
    <property type="entry name" value="LY"/>
    <property type="match status" value="12"/>
</dbReference>
<feature type="region of interest" description="Disordered" evidence="10">
    <location>
        <begin position="871"/>
        <end position="890"/>
    </location>
</feature>
<feature type="region of interest" description="Disordered" evidence="10">
    <location>
        <begin position="933"/>
        <end position="957"/>
    </location>
</feature>
<feature type="compositionally biased region" description="Basic residues" evidence="10">
    <location>
        <begin position="2307"/>
        <end position="2328"/>
    </location>
</feature>
<feature type="compositionally biased region" description="Low complexity" evidence="10">
    <location>
        <begin position="933"/>
        <end position="944"/>
    </location>
</feature>
<evidence type="ECO:0000256" key="6">
    <source>
        <dbReference type="ARBA" id="ARBA00023157"/>
    </source>
</evidence>
<dbReference type="GO" id="GO:0005886">
    <property type="term" value="C:plasma membrane"/>
    <property type="evidence" value="ECO:0007669"/>
    <property type="project" value="TreeGrafter"/>
</dbReference>
<dbReference type="GO" id="GO:0060070">
    <property type="term" value="P:canonical Wnt signaling pathway"/>
    <property type="evidence" value="ECO:0007669"/>
    <property type="project" value="TreeGrafter"/>
</dbReference>
<name>A0A158REC8_HYDTA</name>
<feature type="disulfide bond" evidence="9">
    <location>
        <begin position="1899"/>
        <end position="1914"/>
    </location>
</feature>
<feature type="compositionally biased region" description="Pro residues" evidence="10">
    <location>
        <begin position="2240"/>
        <end position="2255"/>
    </location>
</feature>
<dbReference type="InterPro" id="IPR011042">
    <property type="entry name" value="6-blade_b-propeller_TolB-like"/>
</dbReference>
<feature type="region of interest" description="Disordered" evidence="10">
    <location>
        <begin position="2642"/>
        <end position="2699"/>
    </location>
</feature>
<feature type="compositionally biased region" description="Basic residues" evidence="10">
    <location>
        <begin position="758"/>
        <end position="771"/>
    </location>
</feature>
<feature type="compositionally biased region" description="Basic and acidic residues" evidence="10">
    <location>
        <begin position="2668"/>
        <end position="2684"/>
    </location>
</feature>
<dbReference type="PANTHER" id="PTHR46513">
    <property type="entry name" value="VITELLOGENIN RECEPTOR-LIKE PROTEIN-RELATED-RELATED"/>
    <property type="match status" value="1"/>
</dbReference>
<dbReference type="SUPFAM" id="SSF57424">
    <property type="entry name" value="LDL receptor-like module"/>
    <property type="match status" value="2"/>
</dbReference>
<dbReference type="CDD" id="cd00112">
    <property type="entry name" value="LDLa"/>
    <property type="match status" value="2"/>
</dbReference>
<evidence type="ECO:0000256" key="10">
    <source>
        <dbReference type="SAM" id="MobiDB-lite"/>
    </source>
</evidence>
<dbReference type="Gene3D" id="2.120.10.30">
    <property type="entry name" value="TolB, C-terminal domain"/>
    <property type="match status" value="5"/>
</dbReference>
<dbReference type="InterPro" id="IPR000033">
    <property type="entry name" value="LDLR_classB_rpt"/>
</dbReference>
<evidence type="ECO:0000313" key="13">
    <source>
        <dbReference type="Proteomes" id="UP000274429"/>
    </source>
</evidence>
<dbReference type="PROSITE" id="PS50068">
    <property type="entry name" value="LDLRA_2"/>
    <property type="match status" value="2"/>
</dbReference>
<dbReference type="PRINTS" id="PR00261">
    <property type="entry name" value="LDLRECEPTOR"/>
</dbReference>
<evidence type="ECO:0000313" key="12">
    <source>
        <dbReference type="EMBL" id="VDM31374.1"/>
    </source>
</evidence>
<evidence type="ECO:0000256" key="4">
    <source>
        <dbReference type="ARBA" id="ARBA00022737"/>
    </source>
</evidence>
<sequence length="2699" mass="297625">MHLITLIYLASDILYLDPAEFLVLNNLGQLSLESPTQSKILADGLTTSSAFDYIFSEKLVFYVEDHQLQHTDFISVIKVMHYVLMFFVQAINLTDFRVHDVFGLEHGAINALAVDWQNMMVYWADFKEEYIAVGEINLELISITKQKILMSRNLSNLRSLCVDPATKSIYWLKSDDSTQIERAGLDGSQRVVVFEEFGVKGRDLKIDFLTRRLLWYDESHNRIACINLEGGDIKYIAISDLGKDRPKFLTASGGRIYFFNDMTIASVSKSDQVSLTAHIHITFGHQPSGVKVFSRSEQAEITLEGNFTCVPERFRRLTNTGETGCNFLCLSSPSNHLYTCTCPTGISSDRVVASPSLSKGKYQINLSRSYVCPKNPDKFLLIARPPKIFMLSLDSQLVDSPLWPIGISPNPRGTPVRVDFDPKSECIYWVDNAIYRLKLGERNPTAVIEPTNGALHTLDGLAVDWIVGNLYWSTGGNKQIWVSRLDGAWPRLLLTLEDFDDNGVSAASDSDVLSDPYREETVKRRPTALAVDPLNRYLFFNVWSGTRGRIERTWLDGTHREVIVDHNHTVWPNGIALDLEARHLYYVDAYLGVISRVDYSGHNPRQIVSGHLQHPFGFDLLDENLYWSDWQTLSISQINKHNGGDLRVLKTVGVDEALMGIRAVDLTAKATHKGNVCDDVAKSGCTHLCLVLPAQRGGGDNEGDDRSYKGKEVEDLYYCACPPEYALDSDGKTCIVPDSMLLYSLDGTGIRRMSLPKSRLRSRHGHSRVPFKHQSSTDRHPSAARGTRLFYHDVELAAAETAAMASNQIFNQVPLPFLRRVIRFDVHISEERIYWVEDSAPQCISVAFLNGTGKETLVCLFYDIGLEDTNQTGGGGEGGSASSMSPSGSQHQARDSIVGLALDWLTNALYFCVDGERPRLEVIDLKYRSYMQPSSSSFYSSSPRSRPRKTTRRGNWHSKRVRRNIVPPWFLRPPKGVDPSSDDYDLYAYDLNPLTDRLANNVDNYRLVLLHNLSSPRDIVVHPKKRYLFWLDGTHNARFSIFSAGLDGRNHRVIWNGVGMVMSLAIDYTTDRLYWMNWVTKCIESISLNGEDWFSVNPILPSDHGPWRSSDDGYDDSVPPPSATSSDFHPYAIDVFQGAVLFSELTTQGVYRVQLPNSRSGFTTGSQLNLPADLLLRGPSSPSGRQNFLVLGLFVAGFDRQAAEPGHRCAPPSSTALFHPQALSWSHSYSLQSLPNQLHYQQTGPMCQALCLGAPPLHSMLGSRNGGSGSAGAQPSVFRGRVAGGYSSSLLDDRSPRFTCACPTQFTLASDGYSCLEPHRSLLVITSYGLIVRYTPDDQPTTNLLSLSPLALPTHDHLSADGFNPPPTWHPVDPVPPYVVEPTFNEGDPDALSDPLAFARRWSARHRVAAAALEELTNAGLFFLLQPVGKRDRIPPSVSSSRARTFRHGSDASTSSDSSRYQSHDFFTGNIRSGTAFLRLGFLEFSTGEVALWEGGPLVPMSDKAWHSYIGSGDLVSNPRQSHPTLFNRPRWNLAFDPVNQIVFWSDVLTGLIGAENSRSGRTIGLVANLSEDSRTILEIVVEPRSGQLFQLTSKWLEGGGQPIDCRIEVTYLDGSDRRLLYDTMRHSICPHSLTYSAKLAQLFWVDPEKRCIFTLSVASGIGNGIVKPEIAVADTLPIPKSLAILPECARGSPSGNSLWLTWLEPIHHNTAPGNQNHPINLLYVPLDSLYTNGASFVPQKPLTPPPGFNSYVWNSGDQLFVIPMRGGGLGDISWHPCAGPSHGECTQFCLPKVTASSPSLPLYPGPLAPHPPLSAPQPQSLWRTVRRCACALGSQLLNTGSQGDEGNVCSRIPHCLPPNMLCRAGITTRDKKTPGENYFLVGEPFPQRGTCIPAHKACDGVTDCQDGSDEVNCPQICSEYECDNGLCLPFSSRCNDVIECDSDESCCGKDQFECRRPPHLLLVYQHQPGAPSSRCLPSSMVCNGRPDCADGWDEASCEDRDSRASNDAKNFVSSNGSTVMVEVAFADGLNKGVSEFPYVYTVFIVSAIIVVLVVFSLVAYLCSKKWSKSSYTVRTDVLLIPTRKGDREKGRGDELSNCATGQVNNRSECQEPLVAGKTTITSTATLTERAPASMSRHRRSAAGSRKITSKVTVLPPPLSNGSSSWYCPSCSSQGGQSPSVNAYRNFCNRCHRYGRHYSKNPKSSRIRSPCHCTARVSNVERQDNSSSTVYWTRATSKCPPAPPPSSLPSPPPSPTISCLFEIPSACPPPAPPPSKLHADDENEELGGGSSSSEFSESSSPTTSPLRCRHIHHRRQRGRHLRLHRRSQRHEVSASSIASMENSHHHTYQYASRKRRREISRKQRRRKVSLRSDLDDAMDSSCMHCPQCGLRQQQQQSSHHDTKRRNTFATATTALHALVATYSQVEPSSVGANTIESGTSSSGGHKTTSNHSSEFYPRETVNPPPSPITESTYASLPLAVLRRPGPSQEAILSNSSGSNGVICNMGVNSFPFETLGNDESEKRFITTVGNLGRSNVRSSAPPFTCSPGDDTLNLSKQIQISSASKFITASASNFHPHCRHHRHHNGEMRTAMTAASAAAKTTTTTTTTIQNVHLVIVTSNKEQLHQCCNCCSDCSLSSSTSESEPDKSTIVAPHQNNANSSGCVVIPDEPREQAEGAEAEDMHPPARAPFAQFSPSRNG</sequence>
<dbReference type="SMART" id="SM00192">
    <property type="entry name" value="LDLa"/>
    <property type="match status" value="3"/>
</dbReference>
<dbReference type="InterPro" id="IPR002172">
    <property type="entry name" value="LDrepeatLR_classA_rpt"/>
</dbReference>
<dbReference type="OrthoDB" id="72419at2759"/>
<feature type="region of interest" description="Disordered" evidence="10">
    <location>
        <begin position="1433"/>
        <end position="1460"/>
    </location>
</feature>
<protein>
    <submittedName>
        <fullName evidence="14">Low-density lipoprotein receptor-related protein 6</fullName>
    </submittedName>
</protein>
<evidence type="ECO:0000256" key="8">
    <source>
        <dbReference type="ARBA" id="ARBA00023180"/>
    </source>
</evidence>
<feature type="compositionally biased region" description="Low complexity" evidence="10">
    <location>
        <begin position="880"/>
        <end position="889"/>
    </location>
</feature>
<feature type="compositionally biased region" description="Basic residues" evidence="10">
    <location>
        <begin position="945"/>
        <end position="957"/>
    </location>
</feature>
<dbReference type="Gene3D" id="4.10.400.10">
    <property type="entry name" value="Low-density Lipoprotein Receptor"/>
    <property type="match status" value="2"/>
</dbReference>
<keyword evidence="6 9" id="KW-1015">Disulfide bond</keyword>